<evidence type="ECO:0000313" key="3">
    <source>
        <dbReference type="EMBL" id="CAB3220277.1"/>
    </source>
</evidence>
<name>A0A8S0YLP3_ARCPL</name>
<evidence type="ECO:0008006" key="5">
    <source>
        <dbReference type="Google" id="ProtNLM"/>
    </source>
</evidence>
<comment type="similarity">
    <text evidence="1">Belongs to the SAPAP family.</text>
</comment>
<feature type="compositionally biased region" description="Low complexity" evidence="2">
    <location>
        <begin position="147"/>
        <end position="157"/>
    </location>
</feature>
<feature type="compositionally biased region" description="Basic residues" evidence="2">
    <location>
        <begin position="757"/>
        <end position="767"/>
    </location>
</feature>
<dbReference type="Pfam" id="PF03359">
    <property type="entry name" value="GKAP"/>
    <property type="match status" value="1"/>
</dbReference>
<protein>
    <recommendedName>
        <fullName evidence="5">Disks large-associated protein 5</fullName>
    </recommendedName>
</protein>
<dbReference type="InterPro" id="IPR005026">
    <property type="entry name" value="SAPAP"/>
</dbReference>
<feature type="compositionally biased region" description="Basic residues" evidence="2">
    <location>
        <begin position="11"/>
        <end position="21"/>
    </location>
</feature>
<proteinExistence type="inferred from homology"/>
<feature type="compositionally biased region" description="Polar residues" evidence="2">
    <location>
        <begin position="125"/>
        <end position="137"/>
    </location>
</feature>
<dbReference type="GO" id="GO:0023052">
    <property type="term" value="P:signaling"/>
    <property type="evidence" value="ECO:0007669"/>
    <property type="project" value="InterPro"/>
</dbReference>
<feature type="compositionally biased region" description="Basic residues" evidence="2">
    <location>
        <begin position="231"/>
        <end position="245"/>
    </location>
</feature>
<accession>A0A8S0YLP3</accession>
<feature type="region of interest" description="Disordered" evidence="2">
    <location>
        <begin position="1"/>
        <end position="329"/>
    </location>
</feature>
<evidence type="ECO:0000313" key="4">
    <source>
        <dbReference type="Proteomes" id="UP000494256"/>
    </source>
</evidence>
<organism evidence="3 4">
    <name type="scientific">Arctia plantaginis</name>
    <name type="common">Wood tiger moth</name>
    <name type="synonym">Phalaena plantaginis</name>
    <dbReference type="NCBI Taxonomy" id="874455"/>
    <lineage>
        <taxon>Eukaryota</taxon>
        <taxon>Metazoa</taxon>
        <taxon>Ecdysozoa</taxon>
        <taxon>Arthropoda</taxon>
        <taxon>Hexapoda</taxon>
        <taxon>Insecta</taxon>
        <taxon>Pterygota</taxon>
        <taxon>Neoptera</taxon>
        <taxon>Endopterygota</taxon>
        <taxon>Lepidoptera</taxon>
        <taxon>Glossata</taxon>
        <taxon>Ditrysia</taxon>
        <taxon>Noctuoidea</taxon>
        <taxon>Erebidae</taxon>
        <taxon>Arctiinae</taxon>
        <taxon>Arctia</taxon>
    </lineage>
</organism>
<evidence type="ECO:0000256" key="1">
    <source>
        <dbReference type="ARBA" id="ARBA00008839"/>
    </source>
</evidence>
<feature type="compositionally biased region" description="Basic and acidic residues" evidence="2">
    <location>
        <begin position="312"/>
        <end position="322"/>
    </location>
</feature>
<dbReference type="PANTHER" id="PTHR12353:SF1">
    <property type="entry name" value="DISKS LARGE-ASSOCIATED PROTEIN 5"/>
    <property type="match status" value="1"/>
</dbReference>
<dbReference type="EMBL" id="CADEBD010000037">
    <property type="protein sequence ID" value="CAB3220277.1"/>
    <property type="molecule type" value="Genomic_DNA"/>
</dbReference>
<dbReference type="OrthoDB" id="413460at2759"/>
<feature type="compositionally biased region" description="Basic and acidic residues" evidence="2">
    <location>
        <begin position="70"/>
        <end position="96"/>
    </location>
</feature>
<gene>
    <name evidence="3" type="ORF">APLA_LOCUS242</name>
</gene>
<dbReference type="PANTHER" id="PTHR12353">
    <property type="entry name" value="DISKS LARGE-ASSOCIATED PROTEIN DAP SAP90/PSD-95-ASSOCIATED PROTEIN"/>
    <property type="match status" value="1"/>
</dbReference>
<sequence>MEESFDLGRLLRNHQKVHKSKPSQFGSVAGGVKKRFENNLKHRKSNRLSCFDNVRDLSRGESPVPPPKVQSKEEHRRQQLEKWKEQKEKQKKEAAAQKKKPFVAGVPHAPLKFIPPPPIQKPKPSTSGRVTRSQSAKFDTKSRESKASNSSQSSSKSFAPKNASFRPPEIKNVTTLPKLAPIKTKKDKKHNITFDPIMPNVQKENKQSRTKALRHGAVDTLPAPKQAERKTKAKGNKSSPKKNKLVKATLQSISSSEKEQSDNVSPILKIRSSRKSMAAPKSATVVTKTPRKSMQIEPQPFTPKNPVPKSESSSEERLRSPKSENAGMTPEQIAEEAKNISPCVTISRGKDNARKEMKKKLNEGLLDEDASDMGSVDHFRKQLASEIKRMTEMCETWEKISQQNILPETVQEAALSAVGQARLLMSQKLQQFAALVEACARPEPGRALVTPADLHGFWDMVFMQIENVDIRFNNLEELRARGWVEVVEPVAIKKKVVKNPVKKVTKPSRAPSQLRDIIAAARKAKKEQQDDTLALPSQGAGDSKTFDAGFFSVRSPVKSPAANSPGQGTPGSKNSLLKAVLSNEAKKSATKNSASFAMLRASVLSKNMDYEGIAPIPQTPLTPINIYATPGRSILKPSNTDIKSTRKSIKVVLFDHSDAESHDTSYRTPESELNDIVPDEHPDSGISSMDMEKVENKENSRRKSKLVRQDAEDRSPVLTRSRRKSNQDDVVTPRRSLRKKVLQESEENVEEKIPQRSSRRRKSQTAN</sequence>
<reference evidence="3 4" key="1">
    <citation type="submission" date="2020-04" db="EMBL/GenBank/DDBJ databases">
        <authorList>
            <person name="Wallbank WR R."/>
            <person name="Pardo Diaz C."/>
            <person name="Kozak K."/>
            <person name="Martin S."/>
            <person name="Jiggins C."/>
            <person name="Moest M."/>
            <person name="Warren A I."/>
            <person name="Byers J.R.P. K."/>
            <person name="Montejo-Kovacevich G."/>
            <person name="Yen C E."/>
        </authorList>
    </citation>
    <scope>NUCLEOTIDE SEQUENCE [LARGE SCALE GENOMIC DNA]</scope>
</reference>
<dbReference type="Proteomes" id="UP000494256">
    <property type="component" value="Unassembled WGS sequence"/>
</dbReference>
<evidence type="ECO:0000256" key="2">
    <source>
        <dbReference type="SAM" id="MobiDB-lite"/>
    </source>
</evidence>
<feature type="region of interest" description="Disordered" evidence="2">
    <location>
        <begin position="658"/>
        <end position="767"/>
    </location>
</feature>
<feature type="compositionally biased region" description="Basic and acidic residues" evidence="2">
    <location>
        <begin position="690"/>
        <end position="715"/>
    </location>
</feature>
<dbReference type="AlphaFoldDB" id="A0A8S0YLP3"/>
<comment type="caution">
    <text evidence="3">The sequence shown here is derived from an EMBL/GenBank/DDBJ whole genome shotgun (WGS) entry which is preliminary data.</text>
</comment>